<reference evidence="1 2" key="1">
    <citation type="submission" date="2020-02" db="EMBL/GenBank/DDBJ databases">
        <title>Albibacoteraceae fam. nov., the first described family within the subdivision 4 Verrucomicrobia.</title>
        <authorList>
            <person name="Xi F."/>
        </authorList>
    </citation>
    <scope>NUCLEOTIDE SEQUENCE [LARGE SCALE GENOMIC DNA]</scope>
    <source>
        <strain evidence="1 2">CK1056</strain>
    </source>
</reference>
<evidence type="ECO:0000313" key="2">
    <source>
        <dbReference type="Proteomes" id="UP000478417"/>
    </source>
</evidence>
<dbReference type="RefSeq" id="WP_163961999.1">
    <property type="nucleotide sequence ID" value="NZ_JAAGNX010000001.1"/>
</dbReference>
<organism evidence="1 2">
    <name type="scientific">Oceanipulchritudo coccoides</name>
    <dbReference type="NCBI Taxonomy" id="2706888"/>
    <lineage>
        <taxon>Bacteria</taxon>
        <taxon>Pseudomonadati</taxon>
        <taxon>Verrucomicrobiota</taxon>
        <taxon>Opitutia</taxon>
        <taxon>Puniceicoccales</taxon>
        <taxon>Oceanipulchritudinaceae</taxon>
        <taxon>Oceanipulchritudo</taxon>
    </lineage>
</organism>
<accession>A0A6B2LY32</accession>
<dbReference type="Gene3D" id="3.20.20.80">
    <property type="entry name" value="Glycosidases"/>
    <property type="match status" value="1"/>
</dbReference>
<dbReference type="Proteomes" id="UP000478417">
    <property type="component" value="Unassembled WGS sequence"/>
</dbReference>
<name>A0A6B2LY32_9BACT</name>
<dbReference type="SUPFAM" id="SSF51445">
    <property type="entry name" value="(Trans)glycosidases"/>
    <property type="match status" value="1"/>
</dbReference>
<dbReference type="EMBL" id="JAAGNX010000001">
    <property type="protein sequence ID" value="NDV61243.1"/>
    <property type="molecule type" value="Genomic_DNA"/>
</dbReference>
<comment type="caution">
    <text evidence="1">The sequence shown here is derived from an EMBL/GenBank/DDBJ whole genome shotgun (WGS) entry which is preliminary data.</text>
</comment>
<gene>
    <name evidence="1" type="ORF">G0Q06_02125</name>
</gene>
<protein>
    <submittedName>
        <fullName evidence="1">Uncharacterized protein</fullName>
    </submittedName>
</protein>
<keyword evidence="2" id="KW-1185">Reference proteome</keyword>
<evidence type="ECO:0000313" key="1">
    <source>
        <dbReference type="EMBL" id="NDV61243.1"/>
    </source>
</evidence>
<proteinExistence type="predicted"/>
<sequence>MKYKILVTLLILGQFLTVRGNEKMETITSPNDGVFPYKVGTVSGTSLEASNFGHAGMGTGNFRVKLLPASGDLWNMESVRTLGVEFKNTGPSELVLDLMLCNRNATAWSNSFVGRTIVQPGETIPLAVGLPRKGDRTVTHPDYSRMSGRPDGTFRHWHHIQPDRVSHLEIQGSAVGEHAFELGALYPLQKLMPERMGKFPFIDEFGQYIFNDWPGKVHSIEDLQAGIQLETDLISELGTPPEWGRYGGWKAGPQLDGTGHFRVTQHKGRWWFVDPDGYLFWSFGVTCVGFEYAGQVSTERNPAVFRNLPVADDPEFGQFHTKIDVEDNYVLREDAPHYDFTRANLYLKYGDEWREKALEQELERLHYVGLNTVGAWSDNEVVLNTDIPYTVMLHYEYEFAAKKLPDPFNPETREGVRKALEAYPVPFQDDPRCLGAFVNNELHWKNDARRLVAAVFSYGKKSTSAKEVFKNWLQDRYDSVDSFNTAWGMNLTNWSDLLDGVPEDSFKKADEADCSALATLLADAFYRMVDEELERFAPGVLFLGSRCNSGGKEVVDAIARHADVISANIYQFTASPLNYGGRDKPVLISEFHFGNLSGNNLGSGLRSAQDRTQQARLLKSYLGEAVNHPEIIGVHWFQWRDQNIGGRYDGENYDVGFFDVTDLPKADLIRAAAGFAREMYDKAD</sequence>
<dbReference type="AlphaFoldDB" id="A0A6B2LY32"/>
<dbReference type="InterPro" id="IPR017853">
    <property type="entry name" value="GH"/>
</dbReference>